<name>A0A4Q9I1Z9_STRKA</name>
<feature type="transmembrane region" description="Helical" evidence="1">
    <location>
        <begin position="602"/>
        <end position="619"/>
    </location>
</feature>
<keyword evidence="4" id="KW-1185">Reference proteome</keyword>
<keyword evidence="1" id="KW-1133">Transmembrane helix</keyword>
<gene>
    <name evidence="3" type="ORF">EYS09_05255</name>
</gene>
<sequence length="704" mass="75386">MTGKRGGAFGFGAVTALLLGAAVAISGRTFPGAVVGDVDPVGMAVGLAALAVGVWTGWLTVRSLRWQEAAPADVAERLAVEVLDAERAAGRQLLGDHDKTIDIRFTFRPAPTHNADDAGPEGRLKEVAEYYRLLRPRRLVITGAPGAGKTVLAVQLMLRLLETRTGEDPVPVRLSLASWDTDQPVDEWIARHLVDAYRLSAAAAEALVKARRVLPVLDGLDEMDTDPDPGYASRAGRAVRAFNAYQQSTGKAGLVLTCRSRVHEALAAEGVWAHDAARVEIRPCDPDSVQRFIGDRVDDPTRWSRVREALAQDPHGPLAAGLSTPWRLTLAVTVYEERLPDGTYRRHPQSLPGLALDTSEAVGKHLLGLFIPTVAAQCPAPRGATYTTDDVRAWLARLAAYLQQNATTGQQVGGRLLSGTDIVLHELWPLAGTRLPRAVSAALVAAVSMVGWAVLFLLLPPTGTSLIMFFIVGVVALGGVLTTYTAWRDVWPQPVRMDLERLRTPVGRRHFARAFVLALASATAAGAVSAITIGPVYGLAFGLTVGATTGLVTGLASHGTPGVMDPNGVVRNDLAAWLLYSLSTFLVFGLVFSLVFGLMVGVVSVVTVAVVITLASVLMDGLRAGLSTGNRGMASVRYMALLLCTRRWGSRPLPWRLGRFLHWCYGAGLIRVAGIAYQFRHRELQEYLAHHVDGDPAAGTDEPS</sequence>
<evidence type="ECO:0000259" key="2">
    <source>
        <dbReference type="Pfam" id="PF05729"/>
    </source>
</evidence>
<feature type="transmembrane region" description="Helical" evidence="1">
    <location>
        <begin position="438"/>
        <end position="459"/>
    </location>
</feature>
<feature type="transmembrane region" description="Helical" evidence="1">
    <location>
        <begin position="537"/>
        <end position="556"/>
    </location>
</feature>
<keyword evidence="1" id="KW-0812">Transmembrane</keyword>
<dbReference type="EMBL" id="SIXH01000029">
    <property type="protein sequence ID" value="TBO60670.1"/>
    <property type="molecule type" value="Genomic_DNA"/>
</dbReference>
<evidence type="ECO:0000313" key="4">
    <source>
        <dbReference type="Proteomes" id="UP000292452"/>
    </source>
</evidence>
<feature type="transmembrane region" description="Helical" evidence="1">
    <location>
        <begin position="577"/>
        <end position="596"/>
    </location>
</feature>
<feature type="transmembrane region" description="Helical" evidence="1">
    <location>
        <begin position="465"/>
        <end position="487"/>
    </location>
</feature>
<keyword evidence="1" id="KW-0472">Membrane</keyword>
<protein>
    <submittedName>
        <fullName evidence="3">NACHT domain-containing protein</fullName>
    </submittedName>
</protein>
<dbReference type="AlphaFoldDB" id="A0A4Q9I1Z9"/>
<dbReference type="Pfam" id="PF05729">
    <property type="entry name" value="NACHT"/>
    <property type="match status" value="1"/>
</dbReference>
<proteinExistence type="predicted"/>
<dbReference type="SUPFAM" id="SSF52540">
    <property type="entry name" value="P-loop containing nucleoside triphosphate hydrolases"/>
    <property type="match status" value="1"/>
</dbReference>
<dbReference type="RefSeq" id="WP_131122348.1">
    <property type="nucleotide sequence ID" value="NZ_SIXH01000029.1"/>
</dbReference>
<organism evidence="3 4">
    <name type="scientific">Streptomyces kasugaensis</name>
    <dbReference type="NCBI Taxonomy" id="1946"/>
    <lineage>
        <taxon>Bacteria</taxon>
        <taxon>Bacillati</taxon>
        <taxon>Actinomycetota</taxon>
        <taxon>Actinomycetes</taxon>
        <taxon>Kitasatosporales</taxon>
        <taxon>Streptomycetaceae</taxon>
        <taxon>Streptomyces</taxon>
    </lineage>
</organism>
<dbReference type="InterPro" id="IPR007111">
    <property type="entry name" value="NACHT_NTPase"/>
</dbReference>
<evidence type="ECO:0000313" key="3">
    <source>
        <dbReference type="EMBL" id="TBO60670.1"/>
    </source>
</evidence>
<feature type="transmembrane region" description="Helical" evidence="1">
    <location>
        <begin position="40"/>
        <end position="61"/>
    </location>
</feature>
<dbReference type="Gene3D" id="3.40.50.300">
    <property type="entry name" value="P-loop containing nucleotide triphosphate hydrolases"/>
    <property type="match status" value="1"/>
</dbReference>
<dbReference type="InterPro" id="IPR027417">
    <property type="entry name" value="P-loop_NTPase"/>
</dbReference>
<reference evidence="3 4" key="1">
    <citation type="submission" date="2019-02" db="EMBL/GenBank/DDBJ databases">
        <title>Draft Genome Sequence of Streptomyces sp. AM-2504, identified by 16S rRNA comparative analysis as a Streptomyces Kasugaensis strain.</title>
        <authorList>
            <person name="Napolioni V."/>
            <person name="Giuliodori A.M."/>
            <person name="Spurio R."/>
            <person name="Fabbretti A."/>
        </authorList>
    </citation>
    <scope>NUCLEOTIDE SEQUENCE [LARGE SCALE GENOMIC DNA]</scope>
    <source>
        <strain evidence="3 4">AM-2504</strain>
    </source>
</reference>
<evidence type="ECO:0000256" key="1">
    <source>
        <dbReference type="SAM" id="Phobius"/>
    </source>
</evidence>
<accession>A0A4Q9I1Z9</accession>
<feature type="transmembrane region" description="Helical" evidence="1">
    <location>
        <begin position="511"/>
        <end position="531"/>
    </location>
</feature>
<dbReference type="Proteomes" id="UP000292452">
    <property type="component" value="Unassembled WGS sequence"/>
</dbReference>
<feature type="domain" description="NACHT" evidence="2">
    <location>
        <begin position="137"/>
        <end position="293"/>
    </location>
</feature>
<comment type="caution">
    <text evidence="3">The sequence shown here is derived from an EMBL/GenBank/DDBJ whole genome shotgun (WGS) entry which is preliminary data.</text>
</comment>